<proteinExistence type="predicted"/>
<accession>M6FD17</accession>
<reference evidence="1 2" key="1">
    <citation type="submission" date="2013-01" db="EMBL/GenBank/DDBJ databases">
        <authorList>
            <person name="Harkins D.M."/>
            <person name="Durkin A.S."/>
            <person name="Brinkac L.M."/>
            <person name="Haft D.H."/>
            <person name="Selengut J.D."/>
            <person name="Sanka R."/>
            <person name="DePew J."/>
            <person name="Purushe J."/>
            <person name="Galloway R.L."/>
            <person name="Vinetz J.M."/>
            <person name="Sutton G.G."/>
            <person name="Nierman W.C."/>
            <person name="Fouts D.E."/>
        </authorList>
    </citation>
    <scope>NUCLEOTIDE SEQUENCE [LARGE SCALE GENOMIC DNA]</scope>
    <source>
        <strain evidence="1 2">Nikolaevo</strain>
    </source>
</reference>
<name>M6FD17_9LEPT</name>
<sequence length="55" mass="6007">MGIPGLGRSVLQSCESHKRSEKSCGYSCQRIGISILSGKNISTFCFDSMKEKSSF</sequence>
<gene>
    <name evidence="1" type="ORF">LEP1GSC008_1766</name>
</gene>
<evidence type="ECO:0000313" key="1">
    <source>
        <dbReference type="EMBL" id="EMK26300.1"/>
    </source>
</evidence>
<dbReference type="Proteomes" id="UP000011980">
    <property type="component" value="Unassembled WGS sequence"/>
</dbReference>
<comment type="caution">
    <text evidence="1">The sequence shown here is derived from an EMBL/GenBank/DDBJ whole genome shotgun (WGS) entry which is preliminary data.</text>
</comment>
<protein>
    <submittedName>
        <fullName evidence="1">Uncharacterized protein</fullName>
    </submittedName>
</protein>
<evidence type="ECO:0000313" key="2">
    <source>
        <dbReference type="Proteomes" id="UP000011980"/>
    </source>
</evidence>
<dbReference type="AlphaFoldDB" id="M6FD17"/>
<dbReference type="EMBL" id="ANCE01000001">
    <property type="protein sequence ID" value="EMK26300.1"/>
    <property type="molecule type" value="Genomic_DNA"/>
</dbReference>
<organism evidence="1 2">
    <name type="scientific">Leptospira kirschneri serovar Bulgarica str. Nikolaevo</name>
    <dbReference type="NCBI Taxonomy" id="1240687"/>
    <lineage>
        <taxon>Bacteria</taxon>
        <taxon>Pseudomonadati</taxon>
        <taxon>Spirochaetota</taxon>
        <taxon>Spirochaetia</taxon>
        <taxon>Leptospirales</taxon>
        <taxon>Leptospiraceae</taxon>
        <taxon>Leptospira</taxon>
    </lineage>
</organism>